<dbReference type="PROSITE" id="PS00665">
    <property type="entry name" value="DHDPS_1"/>
    <property type="match status" value="1"/>
</dbReference>
<dbReference type="PROSITE" id="PS00666">
    <property type="entry name" value="DHDPS_2"/>
    <property type="match status" value="1"/>
</dbReference>
<evidence type="ECO:0000256" key="11">
    <source>
        <dbReference type="ARBA" id="ARBA00047836"/>
    </source>
</evidence>
<comment type="caution">
    <text evidence="12">Was originally thought to be a dihydrodipicolinate synthase (DHDPS), catalyzing the condensation of (S)-aspartate-beta-semialdehyde [(S)-ASA] and pyruvate to dihydrodipicolinate (DHDP). However, it was shown in E.coli that the product of the enzymatic reaction is not dihydrodipicolinate but in fact (4S)-4-hydroxy-2,3,4,5-tetrahydro-(2S)-dipicolinic acid (HTPA), and that the consecutive dehydration reaction leading to DHDP is not spontaneous but catalyzed by DapB.</text>
</comment>
<dbReference type="EC" id="4.3.3.7" evidence="4 12"/>
<dbReference type="SUPFAM" id="SSF51569">
    <property type="entry name" value="Aldolase"/>
    <property type="match status" value="1"/>
</dbReference>
<evidence type="ECO:0000256" key="2">
    <source>
        <dbReference type="ARBA" id="ARBA00005120"/>
    </source>
</evidence>
<dbReference type="CDD" id="cd00950">
    <property type="entry name" value="DHDPS"/>
    <property type="match status" value="1"/>
</dbReference>
<name>A0ABT4JPD7_9GAMM</name>
<reference evidence="14" key="1">
    <citation type="submission" date="2022-12" db="EMBL/GenBank/DDBJ databases">
        <title>Marinomonas 15G1-11 sp. nov, isolated from marine algae.</title>
        <authorList>
            <person name="Butt M."/>
            <person name="Choi D.G."/>
            <person name="Kim J.M."/>
            <person name="Lee J.K."/>
            <person name="Baek J.H."/>
            <person name="Jeon C.O."/>
        </authorList>
    </citation>
    <scope>NUCLEOTIDE SEQUENCE</scope>
    <source>
        <strain evidence="14">15G1-11</strain>
    </source>
</reference>
<keyword evidence="8 12" id="KW-0457">Lysine biosynthesis</keyword>
<feature type="binding site" evidence="12">
    <location>
        <position position="203"/>
    </location>
    <ligand>
        <name>pyruvate</name>
        <dbReference type="ChEBI" id="CHEBI:15361"/>
    </ligand>
</feature>
<dbReference type="GO" id="GO:0008840">
    <property type="term" value="F:4-hydroxy-tetrahydrodipicolinate synthase activity"/>
    <property type="evidence" value="ECO:0007669"/>
    <property type="project" value="UniProtKB-EC"/>
</dbReference>
<evidence type="ECO:0000313" key="15">
    <source>
        <dbReference type="Proteomes" id="UP001149719"/>
    </source>
</evidence>
<evidence type="ECO:0000256" key="10">
    <source>
        <dbReference type="ARBA" id="ARBA00023270"/>
    </source>
</evidence>
<dbReference type="Pfam" id="PF00701">
    <property type="entry name" value="DHDPS"/>
    <property type="match status" value="1"/>
</dbReference>
<dbReference type="InterPro" id="IPR002220">
    <property type="entry name" value="DapA-like"/>
</dbReference>
<dbReference type="InterPro" id="IPR020625">
    <property type="entry name" value="Schiff_base-form_aldolases_AS"/>
</dbReference>
<dbReference type="InterPro" id="IPR013785">
    <property type="entry name" value="Aldolase_TIM"/>
</dbReference>
<dbReference type="Proteomes" id="UP001149719">
    <property type="component" value="Unassembled WGS sequence"/>
</dbReference>
<dbReference type="InterPro" id="IPR005263">
    <property type="entry name" value="DapA"/>
</dbReference>
<evidence type="ECO:0000256" key="1">
    <source>
        <dbReference type="ARBA" id="ARBA00003294"/>
    </source>
</evidence>
<comment type="subunit">
    <text evidence="12">Homotetramer; dimer of dimers.</text>
</comment>
<proteinExistence type="inferred from homology"/>
<dbReference type="EMBL" id="JAPUBN010000006">
    <property type="protein sequence ID" value="MCZ2720214.1"/>
    <property type="molecule type" value="Genomic_DNA"/>
</dbReference>
<feature type="binding site" evidence="12">
    <location>
        <position position="45"/>
    </location>
    <ligand>
        <name>pyruvate</name>
        <dbReference type="ChEBI" id="CHEBI:15361"/>
    </ligand>
</feature>
<evidence type="ECO:0000256" key="9">
    <source>
        <dbReference type="ARBA" id="ARBA00023239"/>
    </source>
</evidence>
<comment type="function">
    <text evidence="1 12">Catalyzes the condensation of (S)-aspartate-beta-semialdehyde [(S)-ASA] and pyruvate to 4-hydroxy-tetrahydrodipicolinate (HTPA).</text>
</comment>
<gene>
    <name evidence="12 14" type="primary">dapA</name>
    <name evidence="14" type="ORF">O1D97_00795</name>
</gene>
<dbReference type="PANTHER" id="PTHR12128">
    <property type="entry name" value="DIHYDRODIPICOLINATE SYNTHASE"/>
    <property type="match status" value="1"/>
</dbReference>
<evidence type="ECO:0000256" key="13">
    <source>
        <dbReference type="PIRNR" id="PIRNR001365"/>
    </source>
</evidence>
<evidence type="ECO:0000313" key="14">
    <source>
        <dbReference type="EMBL" id="MCZ2720214.1"/>
    </source>
</evidence>
<comment type="subcellular location">
    <subcellularLocation>
        <location evidence="12">Cytoplasm</location>
    </subcellularLocation>
</comment>
<dbReference type="Gene3D" id="3.20.20.70">
    <property type="entry name" value="Aldolase class I"/>
    <property type="match status" value="1"/>
</dbReference>
<feature type="active site" description="Proton donor/acceptor" evidence="12">
    <location>
        <position position="133"/>
    </location>
</feature>
<keyword evidence="10 12" id="KW-0704">Schiff base</keyword>
<sequence>MIIGSLVALITPMLDDGAVDKSKLDDLVEFHIAQGTHGIVAVGTTGESATLDYEEHADVIRQVVQKVNGRVPVIAGTGANSTHEAIDLTKRAKEAGADACLLVTPYYNKPTQNGLYLHFKAIAEAVDIPQILYNVPGRTACDMANETVVRLSSIKNIIGLKDATGDVERGRSLIRQLPDDFAVYSGDDATAVDLMLAGAKGNISVTANVAPDKVSQAADYALAHNAEMAHKTDASIGSLHANLFLESNPIPVKWAVHKMGLCGAGIRLPLTPLSDEYRAQLEESMLISGISIK</sequence>
<dbReference type="HAMAP" id="MF_00418">
    <property type="entry name" value="DapA"/>
    <property type="match status" value="1"/>
</dbReference>
<dbReference type="PRINTS" id="PR00146">
    <property type="entry name" value="DHPICSNTHASE"/>
</dbReference>
<dbReference type="PANTHER" id="PTHR12128:SF66">
    <property type="entry name" value="4-HYDROXY-2-OXOGLUTARATE ALDOLASE, MITOCHONDRIAL"/>
    <property type="match status" value="1"/>
</dbReference>
<comment type="caution">
    <text evidence="14">The sequence shown here is derived from an EMBL/GenBank/DDBJ whole genome shotgun (WGS) entry which is preliminary data.</text>
</comment>
<keyword evidence="6 12" id="KW-0028">Amino-acid biosynthesis</keyword>
<keyword evidence="5 12" id="KW-0963">Cytoplasm</keyword>
<evidence type="ECO:0000256" key="4">
    <source>
        <dbReference type="ARBA" id="ARBA00012086"/>
    </source>
</evidence>
<dbReference type="RefSeq" id="WP_269121930.1">
    <property type="nucleotide sequence ID" value="NZ_JAPUBN010000006.1"/>
</dbReference>
<feature type="site" description="Part of a proton relay during catalysis" evidence="12">
    <location>
        <position position="44"/>
    </location>
</feature>
<dbReference type="NCBIfam" id="TIGR00674">
    <property type="entry name" value="dapA"/>
    <property type="match status" value="1"/>
</dbReference>
<dbReference type="InterPro" id="IPR020624">
    <property type="entry name" value="Schiff_base-form_aldolases_CS"/>
</dbReference>
<accession>A0ABT4JPD7</accession>
<keyword evidence="7 12" id="KW-0220">Diaminopimelate biosynthesis</keyword>
<keyword evidence="9 12" id="KW-0456">Lyase</keyword>
<keyword evidence="15" id="KW-1185">Reference proteome</keyword>
<comment type="pathway">
    <text evidence="2 12">Amino-acid biosynthesis; L-lysine biosynthesis via DAP pathway; (S)-tetrahydrodipicolinate from L-aspartate: step 3/4.</text>
</comment>
<feature type="site" description="Part of a proton relay during catalysis" evidence="12">
    <location>
        <position position="107"/>
    </location>
</feature>
<evidence type="ECO:0000256" key="6">
    <source>
        <dbReference type="ARBA" id="ARBA00022605"/>
    </source>
</evidence>
<dbReference type="PIRSF" id="PIRSF001365">
    <property type="entry name" value="DHDPS"/>
    <property type="match status" value="1"/>
</dbReference>
<comment type="catalytic activity">
    <reaction evidence="11 12">
        <text>L-aspartate 4-semialdehyde + pyruvate = (2S,4S)-4-hydroxy-2,3,4,5-tetrahydrodipicolinate + H2O + H(+)</text>
        <dbReference type="Rhea" id="RHEA:34171"/>
        <dbReference type="ChEBI" id="CHEBI:15361"/>
        <dbReference type="ChEBI" id="CHEBI:15377"/>
        <dbReference type="ChEBI" id="CHEBI:15378"/>
        <dbReference type="ChEBI" id="CHEBI:67139"/>
        <dbReference type="ChEBI" id="CHEBI:537519"/>
        <dbReference type="EC" id="4.3.3.7"/>
    </reaction>
</comment>
<evidence type="ECO:0000256" key="5">
    <source>
        <dbReference type="ARBA" id="ARBA00022490"/>
    </source>
</evidence>
<protein>
    <recommendedName>
        <fullName evidence="4 12">4-hydroxy-tetrahydrodipicolinate synthase</fullName>
        <shortName evidence="12">HTPA synthase</shortName>
        <ecNumber evidence="4 12">4.3.3.7</ecNumber>
    </recommendedName>
</protein>
<evidence type="ECO:0000256" key="12">
    <source>
        <dbReference type="HAMAP-Rule" id="MF_00418"/>
    </source>
</evidence>
<organism evidence="14 15">
    <name type="scientific">Marinomonas phaeophyticola</name>
    <dbReference type="NCBI Taxonomy" id="3004091"/>
    <lineage>
        <taxon>Bacteria</taxon>
        <taxon>Pseudomonadati</taxon>
        <taxon>Pseudomonadota</taxon>
        <taxon>Gammaproteobacteria</taxon>
        <taxon>Oceanospirillales</taxon>
        <taxon>Oceanospirillaceae</taxon>
        <taxon>Marinomonas</taxon>
    </lineage>
</organism>
<evidence type="ECO:0000256" key="8">
    <source>
        <dbReference type="ARBA" id="ARBA00023154"/>
    </source>
</evidence>
<evidence type="ECO:0000256" key="7">
    <source>
        <dbReference type="ARBA" id="ARBA00022915"/>
    </source>
</evidence>
<comment type="similarity">
    <text evidence="3 12 13">Belongs to the DapA family.</text>
</comment>
<dbReference type="SMART" id="SM01130">
    <property type="entry name" value="DHDPS"/>
    <property type="match status" value="1"/>
</dbReference>
<feature type="active site" description="Schiff-base intermediate with substrate" evidence="12">
    <location>
        <position position="161"/>
    </location>
</feature>
<evidence type="ECO:0000256" key="3">
    <source>
        <dbReference type="ARBA" id="ARBA00007592"/>
    </source>
</evidence>